<feature type="transmembrane region" description="Helical" evidence="6">
    <location>
        <begin position="46"/>
        <end position="68"/>
    </location>
</feature>
<evidence type="ECO:0000313" key="8">
    <source>
        <dbReference type="Proteomes" id="UP000051324"/>
    </source>
</evidence>
<comment type="subcellular location">
    <subcellularLocation>
        <location evidence="1">Membrane</location>
        <topology evidence="1">Multi-pass membrane protein</topology>
    </subcellularLocation>
</comment>
<name>A0A0R1TQI9_9LACO</name>
<evidence type="ECO:0000256" key="2">
    <source>
        <dbReference type="ARBA" id="ARBA00010350"/>
    </source>
</evidence>
<comment type="similarity">
    <text evidence="2 6">Belongs to the BI1 family.</text>
</comment>
<dbReference type="InterPro" id="IPR006214">
    <property type="entry name" value="Bax_inhibitor_1-related"/>
</dbReference>
<dbReference type="PANTHER" id="PTHR23291:SF50">
    <property type="entry name" value="PROTEIN LIFEGUARD 4"/>
    <property type="match status" value="1"/>
</dbReference>
<dbReference type="STRING" id="1423724.FC32_GL000881"/>
<feature type="transmembrane region" description="Helical" evidence="6">
    <location>
        <begin position="109"/>
        <end position="129"/>
    </location>
</feature>
<evidence type="ECO:0000256" key="5">
    <source>
        <dbReference type="ARBA" id="ARBA00023136"/>
    </source>
</evidence>
<evidence type="ECO:0000256" key="6">
    <source>
        <dbReference type="RuleBase" id="RU004379"/>
    </source>
</evidence>
<accession>A0A0R1TQI9</accession>
<evidence type="ECO:0000256" key="1">
    <source>
        <dbReference type="ARBA" id="ARBA00004141"/>
    </source>
</evidence>
<keyword evidence="3 6" id="KW-0812">Transmembrane</keyword>
<dbReference type="AlphaFoldDB" id="A0A0R1TQI9"/>
<evidence type="ECO:0000256" key="3">
    <source>
        <dbReference type="ARBA" id="ARBA00022692"/>
    </source>
</evidence>
<protein>
    <submittedName>
        <fullName evidence="7">Integral membrane protein</fullName>
    </submittedName>
</protein>
<evidence type="ECO:0000313" key="7">
    <source>
        <dbReference type="EMBL" id="KRL83623.1"/>
    </source>
</evidence>
<keyword evidence="5 6" id="KW-0472">Membrane</keyword>
<sequence length="233" mass="25290">MNNNPEIFDGSTAGVNSFFTKMYGYMGVAVAISALTAYIGSYSETVIRIMSNPIALIGVFVIQMIMAYSMSSLKSQRSPLVSALGLFGFAALEGLLFSGIFIVYTAQDITSAFVAAVVMFAVLAFMGMTTKKDLSGIGRQAMAALIALIIVSIINMFLRSPMISYVFSFIGLVIFMGLTAWDTQRLRQMYLQMGSQVNINNLALMGALQLYLDFINIFLNLLNIFAGVGGSRD</sequence>
<feature type="transmembrane region" description="Helical" evidence="6">
    <location>
        <begin position="202"/>
        <end position="226"/>
    </location>
</feature>
<gene>
    <name evidence="7" type="ORF">FC32_GL000881</name>
</gene>
<dbReference type="RefSeq" id="WP_025087088.1">
    <property type="nucleotide sequence ID" value="NZ_AZFT01000053.1"/>
</dbReference>
<organism evidence="7 8">
    <name type="scientific">Ligilactobacillus apodemi DSM 16634 = JCM 16172</name>
    <dbReference type="NCBI Taxonomy" id="1423724"/>
    <lineage>
        <taxon>Bacteria</taxon>
        <taxon>Bacillati</taxon>
        <taxon>Bacillota</taxon>
        <taxon>Bacilli</taxon>
        <taxon>Lactobacillales</taxon>
        <taxon>Lactobacillaceae</taxon>
        <taxon>Ligilactobacillus</taxon>
    </lineage>
</organism>
<proteinExistence type="inferred from homology"/>
<dbReference type="PANTHER" id="PTHR23291">
    <property type="entry name" value="BAX INHIBITOR-RELATED"/>
    <property type="match status" value="1"/>
</dbReference>
<dbReference type="PATRIC" id="fig|1423724.4.peg.921"/>
<comment type="caution">
    <text evidence="7">The sequence shown here is derived from an EMBL/GenBank/DDBJ whole genome shotgun (WGS) entry which is preliminary data.</text>
</comment>
<feature type="transmembrane region" description="Helical" evidence="6">
    <location>
        <begin position="22"/>
        <end position="40"/>
    </location>
</feature>
<feature type="transmembrane region" description="Helical" evidence="6">
    <location>
        <begin position="164"/>
        <end position="181"/>
    </location>
</feature>
<dbReference type="CDD" id="cd10432">
    <property type="entry name" value="BI-1-like_bacterial"/>
    <property type="match status" value="1"/>
</dbReference>
<dbReference type="Proteomes" id="UP000051324">
    <property type="component" value="Unassembled WGS sequence"/>
</dbReference>
<dbReference type="EMBL" id="AZFT01000053">
    <property type="protein sequence ID" value="KRL83623.1"/>
    <property type="molecule type" value="Genomic_DNA"/>
</dbReference>
<feature type="transmembrane region" description="Helical" evidence="6">
    <location>
        <begin position="80"/>
        <end position="103"/>
    </location>
</feature>
<dbReference type="eggNOG" id="COG0670">
    <property type="taxonomic scope" value="Bacteria"/>
</dbReference>
<dbReference type="GO" id="GO:0005886">
    <property type="term" value="C:plasma membrane"/>
    <property type="evidence" value="ECO:0007669"/>
    <property type="project" value="TreeGrafter"/>
</dbReference>
<keyword evidence="4 6" id="KW-1133">Transmembrane helix</keyword>
<dbReference type="OrthoDB" id="9793828at2"/>
<reference evidence="7 8" key="1">
    <citation type="journal article" date="2015" name="Genome Announc.">
        <title>Expanding the biotechnology potential of lactobacilli through comparative genomics of 213 strains and associated genera.</title>
        <authorList>
            <person name="Sun Z."/>
            <person name="Harris H.M."/>
            <person name="McCann A."/>
            <person name="Guo C."/>
            <person name="Argimon S."/>
            <person name="Zhang W."/>
            <person name="Yang X."/>
            <person name="Jeffery I.B."/>
            <person name="Cooney J.C."/>
            <person name="Kagawa T.F."/>
            <person name="Liu W."/>
            <person name="Song Y."/>
            <person name="Salvetti E."/>
            <person name="Wrobel A."/>
            <person name="Rasinkangas P."/>
            <person name="Parkhill J."/>
            <person name="Rea M.C."/>
            <person name="O'Sullivan O."/>
            <person name="Ritari J."/>
            <person name="Douillard F.P."/>
            <person name="Paul Ross R."/>
            <person name="Yang R."/>
            <person name="Briner A.E."/>
            <person name="Felis G.E."/>
            <person name="de Vos W.M."/>
            <person name="Barrangou R."/>
            <person name="Klaenhammer T.R."/>
            <person name="Caufield P.W."/>
            <person name="Cui Y."/>
            <person name="Zhang H."/>
            <person name="O'Toole P.W."/>
        </authorList>
    </citation>
    <scope>NUCLEOTIDE SEQUENCE [LARGE SCALE GENOMIC DNA]</scope>
    <source>
        <strain evidence="7 8">DSM 16634</strain>
    </source>
</reference>
<keyword evidence="8" id="KW-1185">Reference proteome</keyword>
<dbReference type="Pfam" id="PF01027">
    <property type="entry name" value="Bax1-I"/>
    <property type="match status" value="1"/>
</dbReference>
<feature type="transmembrane region" description="Helical" evidence="6">
    <location>
        <begin position="141"/>
        <end position="158"/>
    </location>
</feature>
<evidence type="ECO:0000256" key="4">
    <source>
        <dbReference type="ARBA" id="ARBA00022989"/>
    </source>
</evidence>